<evidence type="ECO:0000313" key="5">
    <source>
        <dbReference type="Ensembl" id="ENSAPLP00020020586.1"/>
    </source>
</evidence>
<protein>
    <submittedName>
        <fullName evidence="5">Uncharacterized protein</fullName>
    </submittedName>
</protein>
<dbReference type="Ensembl" id="ENSAPLT00020024036.1">
    <property type="protein sequence ID" value="ENSAPLP00020022274.1"/>
    <property type="gene ID" value="ENSAPLG00020015512.1"/>
</dbReference>
<evidence type="ECO:0000256" key="2">
    <source>
        <dbReference type="ARBA" id="ARBA00004613"/>
    </source>
</evidence>
<proteinExistence type="predicted"/>
<dbReference type="Ensembl" id="ENSAPLT00020022228.1">
    <property type="protein sequence ID" value="ENSAPLP00020020586.1"/>
    <property type="gene ID" value="ENSAPLG00020014480.1"/>
</dbReference>
<dbReference type="GO" id="GO:0005576">
    <property type="term" value="C:extracellular region"/>
    <property type="evidence" value="ECO:0007669"/>
    <property type="project" value="UniProtKB-SubCell"/>
</dbReference>
<dbReference type="Pfam" id="PF15040">
    <property type="entry name" value="Humanin"/>
    <property type="match status" value="1"/>
</dbReference>
<dbReference type="Proteomes" id="UP000694400">
    <property type="component" value="Chromosome 29"/>
</dbReference>
<organism evidence="5 7">
    <name type="scientific">Anas platyrhynchos</name>
    <name type="common">Mallard</name>
    <name type="synonym">Anas boschas</name>
    <dbReference type="NCBI Taxonomy" id="8839"/>
    <lineage>
        <taxon>Eukaryota</taxon>
        <taxon>Metazoa</taxon>
        <taxon>Chordata</taxon>
        <taxon>Craniata</taxon>
        <taxon>Vertebrata</taxon>
        <taxon>Euteleostomi</taxon>
        <taxon>Archelosauria</taxon>
        <taxon>Archosauria</taxon>
        <taxon>Dinosauria</taxon>
        <taxon>Saurischia</taxon>
        <taxon>Theropoda</taxon>
        <taxon>Coelurosauria</taxon>
        <taxon>Aves</taxon>
        <taxon>Neognathae</taxon>
        <taxon>Galloanserae</taxon>
        <taxon>Anseriformes</taxon>
        <taxon>Anatidae</taxon>
        <taxon>Anatinae</taxon>
        <taxon>Anas</taxon>
    </lineage>
</organism>
<reference evidence="6" key="1">
    <citation type="submission" date="2019-08" db="EMBL/GenBank/DDBJ databases">
        <title>Three high-quality genomes provides insights into domestication of ducks.</title>
        <authorList>
            <person name="Hou Z.C."/>
            <person name="Zhu F."/>
            <person name="Yin Z.T."/>
            <person name="Zhang F."/>
        </authorList>
    </citation>
    <scope>NUCLEOTIDE SEQUENCE [LARGE SCALE GENOMIC DNA]</scope>
</reference>
<sequence length="25" mass="2801">MAKRGLNCLSRIISEIDLPVQKRGC</sequence>
<keyword evidence="4" id="KW-0964">Secreted</keyword>
<evidence type="ECO:0000256" key="3">
    <source>
        <dbReference type="ARBA" id="ARBA00022490"/>
    </source>
</evidence>
<accession>A0A8B9THS5</accession>
<reference evidence="5" key="2">
    <citation type="submission" date="2025-05" db="UniProtKB">
        <authorList>
            <consortium name="Ensembl"/>
        </authorList>
    </citation>
    <scope>IDENTIFICATION</scope>
</reference>
<evidence type="ECO:0000256" key="4">
    <source>
        <dbReference type="ARBA" id="ARBA00022525"/>
    </source>
</evidence>
<dbReference type="GO" id="GO:0005737">
    <property type="term" value="C:cytoplasm"/>
    <property type="evidence" value="ECO:0007669"/>
    <property type="project" value="UniProtKB-SubCell"/>
</dbReference>
<dbReference type="AlphaFoldDB" id="A0A8B9THS5"/>
<evidence type="ECO:0000313" key="6">
    <source>
        <dbReference type="Ensembl" id="ENSAPLP00020022274.1"/>
    </source>
</evidence>
<evidence type="ECO:0000256" key="1">
    <source>
        <dbReference type="ARBA" id="ARBA00004496"/>
    </source>
</evidence>
<comment type="subcellular location">
    <subcellularLocation>
        <location evidence="1">Cytoplasm</location>
    </subcellularLocation>
    <subcellularLocation>
        <location evidence="2">Secreted</location>
    </subcellularLocation>
</comment>
<name>A0A8B9THS5_ANAPL</name>
<keyword evidence="3" id="KW-0963">Cytoplasm</keyword>
<dbReference type="InterPro" id="IPR028139">
    <property type="entry name" value="Humanin"/>
</dbReference>
<evidence type="ECO:0000313" key="7">
    <source>
        <dbReference type="Proteomes" id="UP000694400"/>
    </source>
</evidence>